<comment type="subcellular location">
    <subcellularLocation>
        <location evidence="1">Membrane</location>
        <topology evidence="1">Multi-pass membrane protein</topology>
    </subcellularLocation>
</comment>
<dbReference type="GO" id="GO:0016020">
    <property type="term" value="C:membrane"/>
    <property type="evidence" value="ECO:0007669"/>
    <property type="project" value="UniProtKB-SubCell"/>
</dbReference>
<reference evidence="6 7" key="1">
    <citation type="submission" date="2014-02" db="EMBL/GenBank/DDBJ databases">
        <title>The small core and large imbalanced accessory genome model reveals a collaborative survival strategy of Sorangium cellulosum strains in nature.</title>
        <authorList>
            <person name="Han K."/>
            <person name="Peng R."/>
            <person name="Blom J."/>
            <person name="Li Y.-Z."/>
        </authorList>
    </citation>
    <scope>NUCLEOTIDE SEQUENCE [LARGE SCALE GENOMIC DNA]</scope>
    <source>
        <strain evidence="6 7">So0011-07</strain>
    </source>
</reference>
<gene>
    <name evidence="6" type="ORF">BE17_35040</name>
</gene>
<evidence type="ECO:0000256" key="4">
    <source>
        <dbReference type="ARBA" id="ARBA00023136"/>
    </source>
</evidence>
<keyword evidence="3 5" id="KW-1133">Transmembrane helix</keyword>
<evidence type="ECO:0000256" key="3">
    <source>
        <dbReference type="ARBA" id="ARBA00022989"/>
    </source>
</evidence>
<keyword evidence="2 5" id="KW-0812">Transmembrane</keyword>
<dbReference type="Proteomes" id="UP000075635">
    <property type="component" value="Unassembled WGS sequence"/>
</dbReference>
<evidence type="ECO:0000256" key="1">
    <source>
        <dbReference type="ARBA" id="ARBA00004141"/>
    </source>
</evidence>
<accession>A0A150RY24</accession>
<feature type="transmembrane region" description="Helical" evidence="5">
    <location>
        <begin position="6"/>
        <end position="26"/>
    </location>
</feature>
<protein>
    <recommendedName>
        <fullName evidence="8">MtN3 and saliva related transmembrane protein</fullName>
    </recommendedName>
</protein>
<dbReference type="GO" id="GO:0051119">
    <property type="term" value="F:sugar transmembrane transporter activity"/>
    <property type="evidence" value="ECO:0007669"/>
    <property type="project" value="InterPro"/>
</dbReference>
<evidence type="ECO:0000313" key="7">
    <source>
        <dbReference type="Proteomes" id="UP000075635"/>
    </source>
</evidence>
<feature type="transmembrane region" description="Helical" evidence="5">
    <location>
        <begin position="64"/>
        <end position="83"/>
    </location>
</feature>
<keyword evidence="4 5" id="KW-0472">Membrane</keyword>
<sequence length="86" mass="9189">MKPEVVTALGLVAASLTTISFLPQVLRALRTHDTSSISVGMYATFVTGVGLWLIYGVLTGDMPVIIANAITFVLSGMVFILKLRYG</sequence>
<dbReference type="AlphaFoldDB" id="A0A150RY24"/>
<proteinExistence type="predicted"/>
<evidence type="ECO:0000256" key="5">
    <source>
        <dbReference type="SAM" id="Phobius"/>
    </source>
</evidence>
<name>A0A150RY24_SORCE</name>
<dbReference type="Pfam" id="PF04193">
    <property type="entry name" value="PQ-loop"/>
    <property type="match status" value="1"/>
</dbReference>
<evidence type="ECO:0000256" key="2">
    <source>
        <dbReference type="ARBA" id="ARBA00022692"/>
    </source>
</evidence>
<evidence type="ECO:0008006" key="8">
    <source>
        <dbReference type="Google" id="ProtNLM"/>
    </source>
</evidence>
<dbReference type="NCBIfam" id="NF037968">
    <property type="entry name" value="SemiSWEET_2"/>
    <property type="match status" value="1"/>
</dbReference>
<dbReference type="InterPro" id="IPR047662">
    <property type="entry name" value="SemiSWEET"/>
</dbReference>
<dbReference type="Gene3D" id="1.20.1280.290">
    <property type="match status" value="1"/>
</dbReference>
<comment type="caution">
    <text evidence="6">The sequence shown here is derived from an EMBL/GenBank/DDBJ whole genome shotgun (WGS) entry which is preliminary data.</text>
</comment>
<evidence type="ECO:0000313" key="6">
    <source>
        <dbReference type="EMBL" id="KYF85132.1"/>
    </source>
</evidence>
<organism evidence="6 7">
    <name type="scientific">Sorangium cellulosum</name>
    <name type="common">Polyangium cellulosum</name>
    <dbReference type="NCBI Taxonomy" id="56"/>
    <lineage>
        <taxon>Bacteria</taxon>
        <taxon>Pseudomonadati</taxon>
        <taxon>Myxococcota</taxon>
        <taxon>Polyangia</taxon>
        <taxon>Polyangiales</taxon>
        <taxon>Polyangiaceae</taxon>
        <taxon>Sorangium</taxon>
    </lineage>
</organism>
<dbReference type="InterPro" id="IPR006603">
    <property type="entry name" value="PQ-loop_rpt"/>
</dbReference>
<feature type="transmembrane region" description="Helical" evidence="5">
    <location>
        <begin position="38"/>
        <end position="58"/>
    </location>
</feature>
<dbReference type="EMBL" id="JEMB01001779">
    <property type="protein sequence ID" value="KYF85132.1"/>
    <property type="molecule type" value="Genomic_DNA"/>
</dbReference>